<dbReference type="Gene3D" id="1.10.287.470">
    <property type="entry name" value="Helix hairpin bin"/>
    <property type="match status" value="1"/>
</dbReference>
<keyword evidence="2" id="KW-0175">Coiled coil</keyword>
<keyword evidence="5" id="KW-1185">Reference proteome</keyword>
<dbReference type="EMBL" id="FOYX01000002">
    <property type="protein sequence ID" value="SFR77879.1"/>
    <property type="molecule type" value="Genomic_DNA"/>
</dbReference>
<dbReference type="GO" id="GO:0030313">
    <property type="term" value="C:cell envelope"/>
    <property type="evidence" value="ECO:0007669"/>
    <property type="project" value="UniProtKB-SubCell"/>
</dbReference>
<organism evidence="4 5">
    <name type="scientific">Maribacter stanieri</name>
    <dbReference type="NCBI Taxonomy" id="440514"/>
    <lineage>
        <taxon>Bacteria</taxon>
        <taxon>Pseudomonadati</taxon>
        <taxon>Bacteroidota</taxon>
        <taxon>Flavobacteriia</taxon>
        <taxon>Flavobacteriales</taxon>
        <taxon>Flavobacteriaceae</taxon>
        <taxon>Maribacter</taxon>
    </lineage>
</organism>
<gene>
    <name evidence="4" type="ORF">SAMN04488010_2703</name>
</gene>
<proteinExistence type="predicted"/>
<dbReference type="Pfam" id="PF25954">
    <property type="entry name" value="Beta-barrel_RND_2"/>
    <property type="match status" value="1"/>
</dbReference>
<dbReference type="STRING" id="440514.SAMN04488010_2703"/>
<dbReference type="InterPro" id="IPR058792">
    <property type="entry name" value="Beta-barrel_RND_2"/>
</dbReference>
<accession>A0A1I6JG88</accession>
<evidence type="ECO:0000256" key="2">
    <source>
        <dbReference type="ARBA" id="ARBA00023054"/>
    </source>
</evidence>
<dbReference type="PANTHER" id="PTHR32347">
    <property type="entry name" value="EFFLUX SYSTEM COMPONENT YKNX-RELATED"/>
    <property type="match status" value="1"/>
</dbReference>
<dbReference type="AlphaFoldDB" id="A0A1I6JG88"/>
<evidence type="ECO:0000256" key="1">
    <source>
        <dbReference type="ARBA" id="ARBA00004196"/>
    </source>
</evidence>
<dbReference type="SUPFAM" id="SSF111369">
    <property type="entry name" value="HlyD-like secretion proteins"/>
    <property type="match status" value="1"/>
</dbReference>
<evidence type="ECO:0000313" key="4">
    <source>
        <dbReference type="EMBL" id="SFR77879.1"/>
    </source>
</evidence>
<name>A0A1I6JG88_9FLAO</name>
<dbReference type="Gene3D" id="2.40.50.100">
    <property type="match status" value="1"/>
</dbReference>
<dbReference type="Gene3D" id="2.40.30.170">
    <property type="match status" value="1"/>
</dbReference>
<feature type="domain" description="CusB-like beta-barrel" evidence="3">
    <location>
        <begin position="236"/>
        <end position="298"/>
    </location>
</feature>
<dbReference type="Proteomes" id="UP000199462">
    <property type="component" value="Unassembled WGS sequence"/>
</dbReference>
<dbReference type="InterPro" id="IPR050465">
    <property type="entry name" value="UPF0194_transport"/>
</dbReference>
<reference evidence="5" key="1">
    <citation type="submission" date="2016-10" db="EMBL/GenBank/DDBJ databases">
        <authorList>
            <person name="Varghese N."/>
            <person name="Submissions S."/>
        </authorList>
    </citation>
    <scope>NUCLEOTIDE SEQUENCE [LARGE SCALE GENOMIC DNA]</scope>
    <source>
        <strain evidence="5">DSM 19891</strain>
    </source>
</reference>
<protein>
    <submittedName>
        <fullName evidence="4">Multidrug efflux pump subunit AcrA (Membrane-fusion protein)</fullName>
    </submittedName>
</protein>
<dbReference type="PANTHER" id="PTHR32347:SF23">
    <property type="entry name" value="BLL5650 PROTEIN"/>
    <property type="match status" value="1"/>
</dbReference>
<sequence length="360" mass="40403">MQKLKICLLFVLFLSCSQKRETVYPQKAKLTSSVYASVTIQPDSLYKIYTVVAGILDENLVEEGDLVKKGDAILKINDRAPKLNSDNAYLSLQQSKENVQGNAAILKDIEDDIYSVKLKFTNDSINFSRQKRLWDQNIGSKSEYDTKKLAYELSENQLKQQKARYARTKYDLETKMEQAKNSYSTTQIVIDDYTVNSKINGRVYAILKEPGELVNTLEPLGAIGSATNFKIVMLIDEVDIIKVKVGQQTLVTLDAYPKEVFTASVSKIYPQKDERSQTFTIEALFTKTPATLYPGLAGEGNIVISEKEDVLTIPIEYLMDGNMVETEEGEVQVEVGFKNLESVEIVSGITESTKLLKPKV</sequence>
<evidence type="ECO:0000259" key="3">
    <source>
        <dbReference type="Pfam" id="PF25954"/>
    </source>
</evidence>
<dbReference type="RefSeq" id="WP_091903568.1">
    <property type="nucleotide sequence ID" value="NZ_FOYX01000002.1"/>
</dbReference>
<dbReference type="PROSITE" id="PS51257">
    <property type="entry name" value="PROKAR_LIPOPROTEIN"/>
    <property type="match status" value="1"/>
</dbReference>
<evidence type="ECO:0000313" key="5">
    <source>
        <dbReference type="Proteomes" id="UP000199462"/>
    </source>
</evidence>
<comment type="subcellular location">
    <subcellularLocation>
        <location evidence="1">Cell envelope</location>
    </subcellularLocation>
</comment>